<reference evidence="2 3" key="1">
    <citation type="submission" date="2021-03" db="EMBL/GenBank/DDBJ databases">
        <title>Novel species identification of genus Shewanella.</title>
        <authorList>
            <person name="Liu G."/>
            <person name="Zhang Q."/>
        </authorList>
    </citation>
    <scope>NUCLEOTIDE SEQUENCE [LARGE SCALE GENOMIC DNA]</scope>
    <source>
        <strain evidence="2 3">FJAT-52962</strain>
    </source>
</reference>
<feature type="chain" id="PRO_5045304802" description="DUF4829 domain-containing protein" evidence="1">
    <location>
        <begin position="24"/>
        <end position="162"/>
    </location>
</feature>
<proteinExistence type="predicted"/>
<dbReference type="RefSeq" id="WP_207380473.1">
    <property type="nucleotide sequence ID" value="NZ_CP071502.1"/>
</dbReference>
<gene>
    <name evidence="2" type="ORF">JYB85_18555</name>
</gene>
<sequence>MKKIIILTIILSISFFVQSCANAKSAEEFAKHLQSVIASGDKTSFRKMLSLQRPGDEGHIAEQVDYVFNSKSSKIRTLLMNNNTKIFVSPFINVNGEPTKKFIIIYYNPNIIDFTKPVSIEQLEEQWLNGYVETSVEFINDGWFFVDAAFYQGSSPSWGEDY</sequence>
<evidence type="ECO:0008006" key="4">
    <source>
        <dbReference type="Google" id="ProtNLM"/>
    </source>
</evidence>
<keyword evidence="3" id="KW-1185">Reference proteome</keyword>
<evidence type="ECO:0000313" key="3">
    <source>
        <dbReference type="Proteomes" id="UP000663207"/>
    </source>
</evidence>
<keyword evidence="1" id="KW-0732">Signal</keyword>
<dbReference type="Proteomes" id="UP000663207">
    <property type="component" value="Chromosome"/>
</dbReference>
<dbReference type="EMBL" id="CP071502">
    <property type="protein sequence ID" value="QSX37215.1"/>
    <property type="molecule type" value="Genomic_DNA"/>
</dbReference>
<protein>
    <recommendedName>
        <fullName evidence="4">DUF4829 domain-containing protein</fullName>
    </recommendedName>
</protein>
<evidence type="ECO:0000313" key="2">
    <source>
        <dbReference type="EMBL" id="QSX37215.1"/>
    </source>
</evidence>
<organism evidence="2 3">
    <name type="scientific">Shewanella sedimentimangrovi</name>
    <dbReference type="NCBI Taxonomy" id="2814293"/>
    <lineage>
        <taxon>Bacteria</taxon>
        <taxon>Pseudomonadati</taxon>
        <taxon>Pseudomonadota</taxon>
        <taxon>Gammaproteobacteria</taxon>
        <taxon>Alteromonadales</taxon>
        <taxon>Shewanellaceae</taxon>
        <taxon>Shewanella</taxon>
    </lineage>
</organism>
<feature type="signal peptide" evidence="1">
    <location>
        <begin position="1"/>
        <end position="23"/>
    </location>
</feature>
<name>A0ABX7R2C3_9GAMM</name>
<evidence type="ECO:0000256" key="1">
    <source>
        <dbReference type="SAM" id="SignalP"/>
    </source>
</evidence>
<accession>A0ABX7R2C3</accession>
<dbReference type="PROSITE" id="PS51257">
    <property type="entry name" value="PROKAR_LIPOPROTEIN"/>
    <property type="match status" value="1"/>
</dbReference>